<sequence>MKKTIPTYDLNDVSQHGIVVERVEKRIVGIEDNLLDKGVHRDSHYIFMFLETGYAKMMVDFSVIEANEPSIFFLLPGQVHQGLVMDEVSGWFLAVKTDLLSESVRSVFEESLVEAKPLAIGPDWIGKLNSCAAVLQSFCTDEMLCAKEGFSVVQSLVNAYTGMFAYNFLHDIKSEILKESRALQLTRQFRIQIRKEFKTLKSPSLYAEVLNISPGYLTEVVHEATGKSALYWIHQEILVEAKRLLIFTHLTVKEIAHELGYNDHAYFTRLFTKLEGRSPSGFRDHSKR</sequence>
<keyword evidence="3" id="KW-0804">Transcription</keyword>
<dbReference type="PROSITE" id="PS01124">
    <property type="entry name" value="HTH_ARAC_FAMILY_2"/>
    <property type="match status" value="1"/>
</dbReference>
<evidence type="ECO:0000256" key="2">
    <source>
        <dbReference type="ARBA" id="ARBA00023125"/>
    </source>
</evidence>
<dbReference type="Pfam" id="PF12833">
    <property type="entry name" value="HTH_18"/>
    <property type="match status" value="1"/>
</dbReference>
<evidence type="ECO:0000313" key="6">
    <source>
        <dbReference type="Proteomes" id="UP000628669"/>
    </source>
</evidence>
<dbReference type="InterPro" id="IPR018060">
    <property type="entry name" value="HTH_AraC"/>
</dbReference>
<evidence type="ECO:0000256" key="3">
    <source>
        <dbReference type="ARBA" id="ARBA00023163"/>
    </source>
</evidence>
<protein>
    <submittedName>
        <fullName evidence="5">AraC family transcriptional regulator</fullName>
    </submittedName>
</protein>
<keyword evidence="1" id="KW-0805">Transcription regulation</keyword>
<keyword evidence="2" id="KW-0238">DNA-binding</keyword>
<organism evidence="5 6">
    <name type="scientific">Chryseobacterium paridis</name>
    <dbReference type="NCBI Taxonomy" id="2800328"/>
    <lineage>
        <taxon>Bacteria</taxon>
        <taxon>Pseudomonadati</taxon>
        <taxon>Bacteroidota</taxon>
        <taxon>Flavobacteriia</taxon>
        <taxon>Flavobacteriales</taxon>
        <taxon>Weeksellaceae</taxon>
        <taxon>Chryseobacterium group</taxon>
        <taxon>Chryseobacterium</taxon>
    </lineage>
</organism>
<dbReference type="EMBL" id="JAENHK010000010">
    <property type="protein sequence ID" value="MBK1897335.1"/>
    <property type="molecule type" value="Genomic_DNA"/>
</dbReference>
<dbReference type="Proteomes" id="UP000628669">
    <property type="component" value="Unassembled WGS sequence"/>
</dbReference>
<reference evidence="6" key="1">
    <citation type="submission" date="2021-01" db="EMBL/GenBank/DDBJ databases">
        <title>Genome public.</title>
        <authorList>
            <person name="Liu C."/>
            <person name="Sun Q."/>
        </authorList>
    </citation>
    <scope>NUCLEOTIDE SEQUENCE [LARGE SCALE GENOMIC DNA]</scope>
    <source>
        <strain evidence="6">YIM B02567</strain>
    </source>
</reference>
<keyword evidence="6" id="KW-1185">Reference proteome</keyword>
<dbReference type="InterPro" id="IPR009057">
    <property type="entry name" value="Homeodomain-like_sf"/>
</dbReference>
<dbReference type="InterPro" id="IPR020449">
    <property type="entry name" value="Tscrpt_reg_AraC-type_HTH"/>
</dbReference>
<dbReference type="SUPFAM" id="SSF46689">
    <property type="entry name" value="Homeodomain-like"/>
    <property type="match status" value="1"/>
</dbReference>
<accession>A0ABS1FY69</accession>
<comment type="caution">
    <text evidence="5">The sequence shown here is derived from an EMBL/GenBank/DDBJ whole genome shotgun (WGS) entry which is preliminary data.</text>
</comment>
<evidence type="ECO:0000313" key="5">
    <source>
        <dbReference type="EMBL" id="MBK1897335.1"/>
    </source>
</evidence>
<proteinExistence type="predicted"/>
<dbReference type="PANTHER" id="PTHR43280:SF32">
    <property type="entry name" value="TRANSCRIPTIONAL REGULATORY PROTEIN"/>
    <property type="match status" value="1"/>
</dbReference>
<dbReference type="RefSeq" id="WP_200247447.1">
    <property type="nucleotide sequence ID" value="NZ_JAENHK010000010.1"/>
</dbReference>
<gene>
    <name evidence="5" type="ORF">JHL15_16340</name>
</gene>
<dbReference type="Gene3D" id="1.10.10.60">
    <property type="entry name" value="Homeodomain-like"/>
    <property type="match status" value="1"/>
</dbReference>
<evidence type="ECO:0000259" key="4">
    <source>
        <dbReference type="PROSITE" id="PS01124"/>
    </source>
</evidence>
<name>A0ABS1FY69_9FLAO</name>
<dbReference type="SMART" id="SM00342">
    <property type="entry name" value="HTH_ARAC"/>
    <property type="match status" value="1"/>
</dbReference>
<dbReference type="PANTHER" id="PTHR43280">
    <property type="entry name" value="ARAC-FAMILY TRANSCRIPTIONAL REGULATOR"/>
    <property type="match status" value="1"/>
</dbReference>
<feature type="domain" description="HTH araC/xylS-type" evidence="4">
    <location>
        <begin position="187"/>
        <end position="285"/>
    </location>
</feature>
<dbReference type="PRINTS" id="PR00032">
    <property type="entry name" value="HTHARAC"/>
</dbReference>
<evidence type="ECO:0000256" key="1">
    <source>
        <dbReference type="ARBA" id="ARBA00023015"/>
    </source>
</evidence>